<dbReference type="Proteomes" id="UP000029273">
    <property type="component" value="Unassembled WGS sequence"/>
</dbReference>
<reference evidence="1 2" key="1">
    <citation type="journal article" date="2014" name="Genome Announc.">
        <title>Draft Genome Sequence of the Iron-Oxidizing, Acidophilic, and Halotolerant 'Thiobacillus prosperus' Type Strain DSM 5130.</title>
        <authorList>
            <person name="Ossandon F.J."/>
            <person name="Cardenas J.P."/>
            <person name="Corbett M."/>
            <person name="Quatrini R."/>
            <person name="Holmes D.S."/>
            <person name="Watkin E."/>
        </authorList>
    </citation>
    <scope>NUCLEOTIDE SEQUENCE [LARGE SCALE GENOMIC DNA]</scope>
    <source>
        <strain evidence="1 2">DSM 5130</strain>
    </source>
</reference>
<keyword evidence="2" id="KW-1185">Reference proteome</keyword>
<dbReference type="STRING" id="160660.BJI67_03910"/>
<dbReference type="PANTHER" id="PTHR43431:SF7">
    <property type="entry name" value="OXIDOREDUCTASE, SHORT CHAIN DEHYDROGENASE_REDUCTASE FAMILY (AFU_ORTHOLOGUE AFUA_5G14000)"/>
    <property type="match status" value="1"/>
</dbReference>
<evidence type="ECO:0000313" key="2">
    <source>
        <dbReference type="Proteomes" id="UP000029273"/>
    </source>
</evidence>
<dbReference type="EMBL" id="JQSG02000002">
    <property type="protein sequence ID" value="OBS10215.1"/>
    <property type="molecule type" value="Genomic_DNA"/>
</dbReference>
<dbReference type="PANTHER" id="PTHR43431">
    <property type="entry name" value="OXIDOREDUCTASE, SHORT CHAIN DEHYDROGENASE/REDUCTASE FAMILY (AFU_ORTHOLOGUE AFUA_5G14000)"/>
    <property type="match status" value="1"/>
</dbReference>
<organism evidence="1 2">
    <name type="scientific">Acidihalobacter prosperus</name>
    <dbReference type="NCBI Taxonomy" id="160660"/>
    <lineage>
        <taxon>Bacteria</taxon>
        <taxon>Pseudomonadati</taxon>
        <taxon>Pseudomonadota</taxon>
        <taxon>Gammaproteobacteria</taxon>
        <taxon>Chromatiales</taxon>
        <taxon>Ectothiorhodospiraceae</taxon>
        <taxon>Acidihalobacter</taxon>
    </lineage>
</organism>
<dbReference type="PRINTS" id="PR00081">
    <property type="entry name" value="GDHRDH"/>
</dbReference>
<dbReference type="Gene3D" id="3.40.50.720">
    <property type="entry name" value="NAD(P)-binding Rossmann-like Domain"/>
    <property type="match status" value="1"/>
</dbReference>
<gene>
    <name evidence="1" type="ORF">Thpro_021265</name>
</gene>
<dbReference type="Pfam" id="PF00106">
    <property type="entry name" value="adh_short"/>
    <property type="match status" value="1"/>
</dbReference>
<dbReference type="InterPro" id="IPR002347">
    <property type="entry name" value="SDR_fam"/>
</dbReference>
<sequence length="238" mass="25314">MSKTQPLAIVAGVGPGLGAALCRQLSADGYAVVGLARTRHYTDELAAELQARGADALMLACDLTDETAVRSALSEAVERFGPPEVLVYNAGAIAMHAFAETPVEDFDRLWAINCRGAFLCAREVVPPMLARGRGCILFTGASAATKPAARFAAFGAAKFALRGMAQSMARELGPQGIHVAHVIIDGMILTPKNRSRPGVSADNALDPDAIARTYLALIHQDRSAWTQEIDLRPDVEKF</sequence>
<dbReference type="OrthoDB" id="5513072at2"/>
<dbReference type="AlphaFoldDB" id="A0A1A6C6P4"/>
<evidence type="ECO:0000313" key="1">
    <source>
        <dbReference type="EMBL" id="OBS10215.1"/>
    </source>
</evidence>
<proteinExistence type="predicted"/>
<dbReference type="RefSeq" id="WP_038088511.1">
    <property type="nucleotide sequence ID" value="NZ_JQSG02000002.1"/>
</dbReference>
<protein>
    <submittedName>
        <fullName evidence="1">SDR family oxidoreductase</fullName>
    </submittedName>
</protein>
<dbReference type="SUPFAM" id="SSF51735">
    <property type="entry name" value="NAD(P)-binding Rossmann-fold domains"/>
    <property type="match status" value="1"/>
</dbReference>
<accession>A0A1A6C6P4</accession>
<comment type="caution">
    <text evidence="1">The sequence shown here is derived from an EMBL/GenBank/DDBJ whole genome shotgun (WGS) entry which is preliminary data.</text>
</comment>
<name>A0A1A6C6P4_9GAMM</name>
<dbReference type="InterPro" id="IPR036291">
    <property type="entry name" value="NAD(P)-bd_dom_sf"/>
</dbReference>